<dbReference type="Proteomes" id="UP000321026">
    <property type="component" value="Unassembled WGS sequence"/>
</dbReference>
<gene>
    <name evidence="1" type="ORF">E6Q11_04175</name>
</gene>
<dbReference type="AlphaFoldDB" id="A0A5C7J590"/>
<organism evidence="1 2">
    <name type="scientific">Candidatus Dojkabacteria bacterium</name>
    <dbReference type="NCBI Taxonomy" id="2099670"/>
    <lineage>
        <taxon>Bacteria</taxon>
        <taxon>Candidatus Dojkabacteria</taxon>
    </lineage>
</organism>
<proteinExistence type="predicted"/>
<evidence type="ECO:0000313" key="2">
    <source>
        <dbReference type="Proteomes" id="UP000321026"/>
    </source>
</evidence>
<accession>A0A5C7J590</accession>
<name>A0A5C7J590_9BACT</name>
<sequence length="77" mass="8564">MFTSSNSPYLRSVVDVATGRRLPQYVHEDISSEQSFFDDVAYVQSLLVKDTVTVSYVLGQGSRLNSPTLQGDSVLYK</sequence>
<protein>
    <submittedName>
        <fullName evidence="1">Uncharacterized protein</fullName>
    </submittedName>
</protein>
<comment type="caution">
    <text evidence="1">The sequence shown here is derived from an EMBL/GenBank/DDBJ whole genome shotgun (WGS) entry which is preliminary data.</text>
</comment>
<evidence type="ECO:0000313" key="1">
    <source>
        <dbReference type="EMBL" id="TXG76703.1"/>
    </source>
</evidence>
<reference evidence="1 2" key="1">
    <citation type="submission" date="2018-09" db="EMBL/GenBank/DDBJ databases">
        <title>Metagenome Assembled Genomes from an Advanced Water Purification Facility.</title>
        <authorList>
            <person name="Stamps B.W."/>
            <person name="Spear J.R."/>
        </authorList>
    </citation>
    <scope>NUCLEOTIDE SEQUENCE [LARGE SCALE GENOMIC DNA]</scope>
    <source>
        <strain evidence="1">Bin_63_2</strain>
    </source>
</reference>
<dbReference type="EMBL" id="SSDS01000067">
    <property type="protein sequence ID" value="TXG76703.1"/>
    <property type="molecule type" value="Genomic_DNA"/>
</dbReference>